<evidence type="ECO:0000256" key="1">
    <source>
        <dbReference type="SAM" id="MobiDB-lite"/>
    </source>
</evidence>
<name>A0A3M4KZC7_PSEA0</name>
<dbReference type="AlphaFoldDB" id="A0A3M4KZC7"/>
<gene>
    <name evidence="2" type="ORF">ALQ05_200204</name>
</gene>
<comment type="caution">
    <text evidence="2">The sequence shown here is derived from an EMBL/GenBank/DDBJ whole genome shotgun (WGS) entry which is preliminary data.</text>
</comment>
<dbReference type="EMBL" id="RBRD01000211">
    <property type="protein sequence ID" value="RMQ34559.1"/>
    <property type="molecule type" value="Genomic_DNA"/>
</dbReference>
<feature type="region of interest" description="Disordered" evidence="1">
    <location>
        <begin position="27"/>
        <end position="47"/>
    </location>
</feature>
<evidence type="ECO:0000313" key="2">
    <source>
        <dbReference type="EMBL" id="RMQ34559.1"/>
    </source>
</evidence>
<evidence type="ECO:0000313" key="3">
    <source>
        <dbReference type="Proteomes" id="UP000279553"/>
    </source>
</evidence>
<reference evidence="2 3" key="1">
    <citation type="submission" date="2018-08" db="EMBL/GenBank/DDBJ databases">
        <title>Recombination of ecologically and evolutionarily significant loci maintains genetic cohesion in the Pseudomonas syringae species complex.</title>
        <authorList>
            <person name="Dillon M."/>
            <person name="Thakur S."/>
            <person name="Almeida R.N.D."/>
            <person name="Weir B.S."/>
            <person name="Guttman D.S."/>
        </authorList>
    </citation>
    <scope>NUCLEOTIDE SEQUENCE [LARGE SCALE GENOMIC DNA]</scope>
    <source>
        <strain evidence="2 3">ICMP 535</strain>
    </source>
</reference>
<proteinExistence type="predicted"/>
<dbReference type="Proteomes" id="UP000279553">
    <property type="component" value="Unassembled WGS sequence"/>
</dbReference>
<accession>A0A3M4KZC7</accession>
<organism evidence="2 3">
    <name type="scientific">Pseudomonas amygdali pv. mori</name>
    <dbReference type="NCBI Taxonomy" id="34065"/>
    <lineage>
        <taxon>Bacteria</taxon>
        <taxon>Pseudomonadati</taxon>
        <taxon>Pseudomonadota</taxon>
        <taxon>Gammaproteobacteria</taxon>
        <taxon>Pseudomonadales</taxon>
        <taxon>Pseudomonadaceae</taxon>
        <taxon>Pseudomonas</taxon>
        <taxon>Pseudomonas amygdali</taxon>
    </lineage>
</organism>
<protein>
    <submittedName>
        <fullName evidence="2">Uncharacterized protein</fullName>
    </submittedName>
</protein>
<sequence length="104" mass="11594">MTPAPCSASTAQPAFCPCALRGSHDRLQPANVHTDGSHPDHSSWHGQRCNPTMPLIQIEQDDPKLIAQVHAQIEKMVERVRKMPNTVIVTVAEEFVLGYLWKPE</sequence>